<organism evidence="4 5">
    <name type="scientific">Streptomyces mexicanus</name>
    <dbReference type="NCBI Taxonomy" id="178566"/>
    <lineage>
        <taxon>Bacteria</taxon>
        <taxon>Bacillati</taxon>
        <taxon>Actinomycetota</taxon>
        <taxon>Actinomycetes</taxon>
        <taxon>Kitasatosporales</taxon>
        <taxon>Streptomycetaceae</taxon>
        <taxon>Streptomyces</taxon>
    </lineage>
</organism>
<evidence type="ECO:0000256" key="2">
    <source>
        <dbReference type="ARBA" id="ARBA00023002"/>
    </source>
</evidence>
<keyword evidence="5" id="KW-1185">Reference proteome</keyword>
<dbReference type="InterPro" id="IPR023985">
    <property type="entry name" value="SDR_subfam_1"/>
</dbReference>
<dbReference type="EMBL" id="JACMHY010000002">
    <property type="protein sequence ID" value="MBC2865013.1"/>
    <property type="molecule type" value="Genomic_DNA"/>
</dbReference>
<dbReference type="PRINTS" id="PR00081">
    <property type="entry name" value="GDHRDH"/>
</dbReference>
<dbReference type="AlphaFoldDB" id="A0A7X1LPL7"/>
<dbReference type="Gene3D" id="3.40.50.720">
    <property type="entry name" value="NAD(P)-binding Rossmann-like Domain"/>
    <property type="match status" value="1"/>
</dbReference>
<dbReference type="Pfam" id="PF13561">
    <property type="entry name" value="adh_short_C2"/>
    <property type="match status" value="1"/>
</dbReference>
<dbReference type="PANTHER" id="PTHR24321">
    <property type="entry name" value="DEHYDROGENASES, SHORT CHAIN"/>
    <property type="match status" value="1"/>
</dbReference>
<dbReference type="CDD" id="cd05233">
    <property type="entry name" value="SDR_c"/>
    <property type="match status" value="1"/>
</dbReference>
<evidence type="ECO:0000313" key="5">
    <source>
        <dbReference type="Proteomes" id="UP000517694"/>
    </source>
</evidence>
<sequence length="275" mass="28547">MGQLDGKVAFITGAARGQGRSHAVLLAEQGADIIGIDVCEDNPYNAYPLGTYEELQETRALVEKAGRRMVALKADVRDFGQVKAAVDKGVEEFGRLDISISNAGIAPMSWAERSEEEDVEIWRAVVDVNLTGAWIAAKAAVPHIQAGGRGGAVVLISSSSGLKGFSGYGGAGGGYGAAKAGLLGLMRSMANALAPESIRVNAVVPTAVNTMMATNEAMTAFINGDPARAKHMANPMPVGMVEPIDISQAVLYLVGDSGRYVTGVALPVDAGFVNK</sequence>
<dbReference type="Proteomes" id="UP000517694">
    <property type="component" value="Unassembled WGS sequence"/>
</dbReference>
<dbReference type="InterPro" id="IPR036291">
    <property type="entry name" value="NAD(P)-bd_dom_sf"/>
</dbReference>
<dbReference type="PROSITE" id="PS00061">
    <property type="entry name" value="ADH_SHORT"/>
    <property type="match status" value="1"/>
</dbReference>
<dbReference type="InterPro" id="IPR002347">
    <property type="entry name" value="SDR_fam"/>
</dbReference>
<dbReference type="FunFam" id="3.40.50.720:FF:000084">
    <property type="entry name" value="Short-chain dehydrogenase reductase"/>
    <property type="match status" value="1"/>
</dbReference>
<protein>
    <submittedName>
        <fullName evidence="4">Mycofactocin-coupled SDR family oxidoreductase</fullName>
    </submittedName>
</protein>
<dbReference type="OrthoDB" id="5173603at2"/>
<gene>
    <name evidence="4" type="ORF">H1R13_08355</name>
</gene>
<dbReference type="SUPFAM" id="SSF51735">
    <property type="entry name" value="NAD(P)-binding Rossmann-fold domains"/>
    <property type="match status" value="1"/>
</dbReference>
<accession>A0A7X1LPL7</accession>
<dbReference type="RefSeq" id="WP_159663573.1">
    <property type="nucleotide sequence ID" value="NZ_JACMHY010000002.1"/>
</dbReference>
<dbReference type="NCBIfam" id="TIGR03971">
    <property type="entry name" value="SDR_subfam_1"/>
    <property type="match status" value="1"/>
</dbReference>
<reference evidence="4 5" key="1">
    <citation type="submission" date="2020-08" db="EMBL/GenBank/DDBJ databases">
        <title>Whole-Genome Sequence of French Clinical Streptomyces mexicanus Strain Q0842.</title>
        <authorList>
            <person name="Boxberger M."/>
            <person name="La Scola B."/>
        </authorList>
    </citation>
    <scope>NUCLEOTIDE SEQUENCE [LARGE SCALE GENOMIC DNA]</scope>
    <source>
        <strain evidence="4 5">Marseille-Q0842</strain>
    </source>
</reference>
<keyword evidence="3" id="KW-0520">NAD</keyword>
<evidence type="ECO:0000256" key="3">
    <source>
        <dbReference type="ARBA" id="ARBA00023027"/>
    </source>
</evidence>
<dbReference type="PRINTS" id="PR00080">
    <property type="entry name" value="SDRFAMILY"/>
</dbReference>
<name>A0A7X1LPL7_9ACTN</name>
<comment type="similarity">
    <text evidence="1">Belongs to the short-chain dehydrogenases/reductases (SDR) family.</text>
</comment>
<comment type="caution">
    <text evidence="4">The sequence shown here is derived from an EMBL/GenBank/DDBJ whole genome shotgun (WGS) entry which is preliminary data.</text>
</comment>
<dbReference type="InterPro" id="IPR020904">
    <property type="entry name" value="Sc_DH/Rdtase_CS"/>
</dbReference>
<dbReference type="GO" id="GO:0016491">
    <property type="term" value="F:oxidoreductase activity"/>
    <property type="evidence" value="ECO:0007669"/>
    <property type="project" value="UniProtKB-KW"/>
</dbReference>
<evidence type="ECO:0000313" key="4">
    <source>
        <dbReference type="EMBL" id="MBC2865013.1"/>
    </source>
</evidence>
<keyword evidence="2" id="KW-0560">Oxidoreductase</keyword>
<dbReference type="NCBIfam" id="NF009467">
    <property type="entry name" value="PRK12826.1-3"/>
    <property type="match status" value="1"/>
</dbReference>
<dbReference type="PANTHER" id="PTHR24321:SF8">
    <property type="entry name" value="ESTRADIOL 17-BETA-DEHYDROGENASE 8-RELATED"/>
    <property type="match status" value="1"/>
</dbReference>
<proteinExistence type="inferred from homology"/>
<evidence type="ECO:0000256" key="1">
    <source>
        <dbReference type="ARBA" id="ARBA00006484"/>
    </source>
</evidence>